<dbReference type="InterPro" id="IPR003660">
    <property type="entry name" value="HAMP_dom"/>
</dbReference>
<feature type="domain" description="HAMP" evidence="11">
    <location>
        <begin position="220"/>
        <end position="272"/>
    </location>
</feature>
<evidence type="ECO:0000256" key="9">
    <source>
        <dbReference type="ARBA" id="ARBA00023136"/>
    </source>
</evidence>
<comment type="catalytic activity">
    <reaction evidence="1">
        <text>ATP + protein L-histidine = ADP + protein N-phospho-L-histidine.</text>
        <dbReference type="EC" id="2.7.13.3"/>
    </reaction>
</comment>
<sequence>MYRGYMLARGRYFEAFRTNFSTKIQLFLNFGILVPLVVVSIATASQVTNSYKRDLLRTYERRGRTVQENLLKNRGVLADTASRTALVDLAENVSSLTETDLNLYDAQGVLLVSSQPLIFETGLLSPLMNPQAAAALAEQAQPRVLLTERAGSLSFNSLYLPLRTVIGPERANVVVGYVGIPFFDSEKELDNKLIELISTILNIFTVMFILFLVLTFIASRMLTSPLKVLTEKLRHTTLTGQNEMLAYESSDEIGLLVREYNAMLLKLEESKQELATQEKEAAWREMARQVAHEIKNPLTPMKLSLQFLQKAIAEKRPNAEELISRISQTLITQVDVLSDIATSFSNFTNLPAMRPERLDVASILRRCVGLHQGEPGAAKLT</sequence>
<gene>
    <name evidence="12" type="ORF">MUN79_26200</name>
</gene>
<evidence type="ECO:0000313" key="12">
    <source>
        <dbReference type="EMBL" id="UOQ72032.1"/>
    </source>
</evidence>
<organism evidence="12 13">
    <name type="scientific">Hymenobacter cellulosilyticus</name>
    <dbReference type="NCBI Taxonomy" id="2932248"/>
    <lineage>
        <taxon>Bacteria</taxon>
        <taxon>Pseudomonadati</taxon>
        <taxon>Bacteroidota</taxon>
        <taxon>Cytophagia</taxon>
        <taxon>Cytophagales</taxon>
        <taxon>Hymenobacteraceae</taxon>
        <taxon>Hymenobacter</taxon>
    </lineage>
</organism>
<keyword evidence="7" id="KW-0418">Kinase</keyword>
<dbReference type="PANTHER" id="PTHR45528">
    <property type="entry name" value="SENSOR HISTIDINE KINASE CPXA"/>
    <property type="match status" value="1"/>
</dbReference>
<dbReference type="AlphaFoldDB" id="A0A8T9Q4X4"/>
<dbReference type="PANTHER" id="PTHR45528:SF9">
    <property type="entry name" value="SENSOR HISTIDINE KINASE YBDK"/>
    <property type="match status" value="1"/>
</dbReference>
<keyword evidence="13" id="KW-1185">Reference proteome</keyword>
<evidence type="ECO:0000256" key="10">
    <source>
        <dbReference type="SAM" id="Phobius"/>
    </source>
</evidence>
<keyword evidence="5" id="KW-0808">Transferase</keyword>
<keyword evidence="9 10" id="KW-0472">Membrane</keyword>
<reference evidence="12" key="1">
    <citation type="submission" date="2022-04" db="EMBL/GenBank/DDBJ databases">
        <title>Hymenobacter sp. isolated from the air.</title>
        <authorList>
            <person name="Won M."/>
            <person name="Lee C.-M."/>
            <person name="Woen H.-Y."/>
            <person name="Kwon S.-W."/>
        </authorList>
    </citation>
    <scope>NUCLEOTIDE SEQUENCE</scope>
    <source>
        <strain evidence="12">5116S-3</strain>
    </source>
</reference>
<accession>A0A8T9Q4X4</accession>
<keyword evidence="6 10" id="KW-0812">Transmembrane</keyword>
<evidence type="ECO:0000256" key="8">
    <source>
        <dbReference type="ARBA" id="ARBA00022989"/>
    </source>
</evidence>
<dbReference type="EMBL" id="CP095046">
    <property type="protein sequence ID" value="UOQ72032.1"/>
    <property type="molecule type" value="Genomic_DNA"/>
</dbReference>
<dbReference type="InterPro" id="IPR050398">
    <property type="entry name" value="HssS/ArlS-like"/>
</dbReference>
<name>A0A8T9Q4X4_9BACT</name>
<evidence type="ECO:0000259" key="11">
    <source>
        <dbReference type="PROSITE" id="PS50885"/>
    </source>
</evidence>
<dbReference type="RefSeq" id="WP_244675431.1">
    <property type="nucleotide sequence ID" value="NZ_CP095046.1"/>
</dbReference>
<dbReference type="Gene3D" id="1.10.287.130">
    <property type="match status" value="1"/>
</dbReference>
<dbReference type="InterPro" id="IPR003661">
    <property type="entry name" value="HisK_dim/P_dom"/>
</dbReference>
<feature type="transmembrane region" description="Helical" evidence="10">
    <location>
        <begin position="196"/>
        <end position="217"/>
    </location>
</feature>
<keyword evidence="4" id="KW-0597">Phosphoprotein</keyword>
<evidence type="ECO:0000256" key="3">
    <source>
        <dbReference type="ARBA" id="ARBA00012438"/>
    </source>
</evidence>
<dbReference type="EC" id="2.7.13.3" evidence="3"/>
<dbReference type="SUPFAM" id="SSF47384">
    <property type="entry name" value="Homodimeric domain of signal transducing histidine kinase"/>
    <property type="match status" value="1"/>
</dbReference>
<dbReference type="Proteomes" id="UP000831796">
    <property type="component" value="Chromosome"/>
</dbReference>
<dbReference type="SMART" id="SM00388">
    <property type="entry name" value="HisKA"/>
    <property type="match status" value="1"/>
</dbReference>
<evidence type="ECO:0000256" key="5">
    <source>
        <dbReference type="ARBA" id="ARBA00022679"/>
    </source>
</evidence>
<comment type="subcellular location">
    <subcellularLocation>
        <location evidence="2">Membrane</location>
        <topology evidence="2">Multi-pass membrane protein</topology>
    </subcellularLocation>
</comment>
<evidence type="ECO:0000256" key="7">
    <source>
        <dbReference type="ARBA" id="ARBA00022777"/>
    </source>
</evidence>
<feature type="transmembrane region" description="Helical" evidence="10">
    <location>
        <begin position="26"/>
        <end position="47"/>
    </location>
</feature>
<evidence type="ECO:0000256" key="2">
    <source>
        <dbReference type="ARBA" id="ARBA00004141"/>
    </source>
</evidence>
<dbReference type="GO" id="GO:0016020">
    <property type="term" value="C:membrane"/>
    <property type="evidence" value="ECO:0007669"/>
    <property type="project" value="UniProtKB-SubCell"/>
</dbReference>
<proteinExistence type="predicted"/>
<evidence type="ECO:0000256" key="1">
    <source>
        <dbReference type="ARBA" id="ARBA00000085"/>
    </source>
</evidence>
<evidence type="ECO:0000256" key="4">
    <source>
        <dbReference type="ARBA" id="ARBA00022553"/>
    </source>
</evidence>
<dbReference type="Pfam" id="PF00512">
    <property type="entry name" value="HisKA"/>
    <property type="match status" value="1"/>
</dbReference>
<dbReference type="InterPro" id="IPR036097">
    <property type="entry name" value="HisK_dim/P_sf"/>
</dbReference>
<evidence type="ECO:0000313" key="13">
    <source>
        <dbReference type="Proteomes" id="UP000831796"/>
    </source>
</evidence>
<dbReference type="CDD" id="cd00082">
    <property type="entry name" value="HisKA"/>
    <property type="match status" value="1"/>
</dbReference>
<dbReference type="KEGG" id="hcu:MUN79_26200"/>
<dbReference type="PROSITE" id="PS50885">
    <property type="entry name" value="HAMP"/>
    <property type="match status" value="1"/>
</dbReference>
<keyword evidence="8 10" id="KW-1133">Transmembrane helix</keyword>
<evidence type="ECO:0000256" key="6">
    <source>
        <dbReference type="ARBA" id="ARBA00022692"/>
    </source>
</evidence>
<protein>
    <recommendedName>
        <fullName evidence="3">histidine kinase</fullName>
        <ecNumber evidence="3">2.7.13.3</ecNumber>
    </recommendedName>
</protein>
<dbReference type="Gene3D" id="6.10.340.10">
    <property type="match status" value="1"/>
</dbReference>
<dbReference type="GO" id="GO:0000155">
    <property type="term" value="F:phosphorelay sensor kinase activity"/>
    <property type="evidence" value="ECO:0007669"/>
    <property type="project" value="InterPro"/>
</dbReference>